<dbReference type="AlphaFoldDB" id="A0AAC9BJZ9"/>
<evidence type="ECO:0000313" key="3">
    <source>
        <dbReference type="Proteomes" id="UP000077927"/>
    </source>
</evidence>
<dbReference type="EMBL" id="CP012606">
    <property type="protein sequence ID" value="ANH75593.1"/>
    <property type="molecule type" value="Genomic_DNA"/>
</dbReference>
<proteinExistence type="predicted"/>
<feature type="compositionally biased region" description="Basic residues" evidence="1">
    <location>
        <begin position="28"/>
        <end position="37"/>
    </location>
</feature>
<reference evidence="2 3" key="1">
    <citation type="submission" date="2015-09" db="EMBL/GenBank/DDBJ databases">
        <authorList>
            <person name="Xu Y."/>
            <person name="Nagy A."/>
            <person name="Liu N.T."/>
            <person name="Nou X."/>
        </authorList>
    </citation>
    <scope>NUCLEOTIDE SEQUENCE [LARGE SCALE GENOMIC DNA]</scope>
    <source>
        <strain evidence="2 3">FC1138</strain>
    </source>
</reference>
<sequence length="84" mass="9599">MRQQPKRNHGTHVLSWAVEDTAYERTRNHNKGRHRQTSRTDHVSEGRSTGFQSFCSKTESGGGSLPLRGRDDTMSRLWCALDAR</sequence>
<feature type="region of interest" description="Disordered" evidence="1">
    <location>
        <begin position="1"/>
        <end position="69"/>
    </location>
</feature>
<protein>
    <submittedName>
        <fullName evidence="2">Uncharacterized protein</fullName>
    </submittedName>
</protein>
<evidence type="ECO:0000256" key="1">
    <source>
        <dbReference type="SAM" id="MobiDB-lite"/>
    </source>
</evidence>
<organism evidence="2 3">
    <name type="scientific">Ralstonia insidiosa</name>
    <dbReference type="NCBI Taxonomy" id="190721"/>
    <lineage>
        <taxon>Bacteria</taxon>
        <taxon>Pseudomonadati</taxon>
        <taxon>Pseudomonadota</taxon>
        <taxon>Betaproteobacteria</taxon>
        <taxon>Burkholderiales</taxon>
        <taxon>Burkholderiaceae</taxon>
        <taxon>Ralstonia</taxon>
    </lineage>
</organism>
<feature type="compositionally biased region" description="Polar residues" evidence="1">
    <location>
        <begin position="46"/>
        <end position="59"/>
    </location>
</feature>
<feature type="compositionally biased region" description="Basic residues" evidence="1">
    <location>
        <begin position="1"/>
        <end position="10"/>
    </location>
</feature>
<dbReference type="KEGG" id="rin:ACS15_4479"/>
<accession>A0AAC9BJZ9</accession>
<dbReference type="Proteomes" id="UP000077927">
    <property type="component" value="Chromosome 2"/>
</dbReference>
<gene>
    <name evidence="2" type="ORF">ACS15_4479</name>
</gene>
<evidence type="ECO:0000313" key="2">
    <source>
        <dbReference type="EMBL" id="ANH75593.1"/>
    </source>
</evidence>
<name>A0AAC9BJZ9_9RALS</name>